<evidence type="ECO:0000256" key="1">
    <source>
        <dbReference type="ARBA" id="ARBA00008542"/>
    </source>
</evidence>
<accession>A0A8S3RDQ6</accession>
<dbReference type="GO" id="GO:0036524">
    <property type="term" value="F:protein deglycase activity"/>
    <property type="evidence" value="ECO:0007669"/>
    <property type="project" value="UniProtKB-EC"/>
</dbReference>
<dbReference type="InterPro" id="IPR002818">
    <property type="entry name" value="DJ-1/PfpI"/>
</dbReference>
<evidence type="ECO:0000313" key="3">
    <source>
        <dbReference type="EMBL" id="CAG2203277.1"/>
    </source>
</evidence>
<dbReference type="EC" id="3.5.1.124" evidence="3"/>
<reference evidence="3" key="1">
    <citation type="submission" date="2021-03" db="EMBL/GenBank/DDBJ databases">
        <authorList>
            <person name="Bekaert M."/>
        </authorList>
    </citation>
    <scope>NUCLEOTIDE SEQUENCE</scope>
</reference>
<dbReference type="NCBIfam" id="TIGR01382">
    <property type="entry name" value="PfpI"/>
    <property type="match status" value="1"/>
</dbReference>
<keyword evidence="4" id="KW-1185">Reference proteome</keyword>
<name>A0A8S3RDQ6_MYTED</name>
<dbReference type="PANTHER" id="PTHR42733">
    <property type="entry name" value="DJ-1 PROTEIN"/>
    <property type="match status" value="1"/>
</dbReference>
<dbReference type="Pfam" id="PF01965">
    <property type="entry name" value="DJ-1_PfpI"/>
    <property type="match status" value="1"/>
</dbReference>
<keyword evidence="3" id="KW-0378">Hydrolase</keyword>
<protein>
    <submittedName>
        <fullName evidence="3">PfpI</fullName>
        <ecNumber evidence="3">3.5.1.124</ecNumber>
    </submittedName>
</protein>
<dbReference type="CDD" id="cd03134">
    <property type="entry name" value="GATase1_PfpI_like"/>
    <property type="match status" value="1"/>
</dbReference>
<feature type="domain" description="DJ-1/PfpI" evidence="2">
    <location>
        <begin position="242"/>
        <end position="390"/>
    </location>
</feature>
<evidence type="ECO:0000313" key="4">
    <source>
        <dbReference type="Proteomes" id="UP000683360"/>
    </source>
</evidence>
<organism evidence="3 4">
    <name type="scientific">Mytilus edulis</name>
    <name type="common">Blue mussel</name>
    <dbReference type="NCBI Taxonomy" id="6550"/>
    <lineage>
        <taxon>Eukaryota</taxon>
        <taxon>Metazoa</taxon>
        <taxon>Spiralia</taxon>
        <taxon>Lophotrochozoa</taxon>
        <taxon>Mollusca</taxon>
        <taxon>Bivalvia</taxon>
        <taxon>Autobranchia</taxon>
        <taxon>Pteriomorphia</taxon>
        <taxon>Mytilida</taxon>
        <taxon>Mytiloidea</taxon>
        <taxon>Mytilidae</taxon>
        <taxon>Mytilinae</taxon>
        <taxon>Mytilus</taxon>
    </lineage>
</organism>
<dbReference type="InterPro" id="IPR029062">
    <property type="entry name" value="Class_I_gatase-like"/>
</dbReference>
<dbReference type="OrthoDB" id="543156at2759"/>
<dbReference type="Proteomes" id="UP000683360">
    <property type="component" value="Unassembled WGS sequence"/>
</dbReference>
<proteinExistence type="inferred from homology"/>
<comment type="similarity">
    <text evidence="1">Belongs to the peptidase C56 family.</text>
</comment>
<sequence>MSQHAVRKQLDRFDDDFQKKIGGQQSREAFLFTDSKGNYLLRSVQRDDTIIKFVVKRGATSRNAKFVEELVGRISSCKSERPLVMVWLGTCEFTKIGAHRIISINSSETIDGVIERLVSIKTKILEVKSSAEVIFLSCPIFSITHWNEYQGHAIPETFADEDIKLQEIIESFNTKLDSLNSTTSGPKFSLDLVKSSRVRRGRSRRNIQTHISYNFKDLYLDGIHPIEILAKLWLRKLQNLLWYPYYRLKEEGHETFTIGPEKGKTYNSKHGYPCKAEQGIDDVKHEDLDALIIPGGFAPDYWRRDKRFLDLVRNVYQSGKPTAAICHGAWMFVSAKIIKGKKATCFIACKDDVENAGALYEDSPVVVDGNMITSRVPQDLPQFMSAIIAQLK</sequence>
<gene>
    <name evidence="3" type="ORF">MEDL_17766</name>
</gene>
<dbReference type="Gene3D" id="3.40.50.880">
    <property type="match status" value="1"/>
</dbReference>
<comment type="caution">
    <text evidence="3">The sequence shown here is derived from an EMBL/GenBank/DDBJ whole genome shotgun (WGS) entry which is preliminary data.</text>
</comment>
<dbReference type="SUPFAM" id="SSF52317">
    <property type="entry name" value="Class I glutamine amidotransferase-like"/>
    <property type="match status" value="1"/>
</dbReference>
<dbReference type="PROSITE" id="PS51276">
    <property type="entry name" value="PEPTIDASE_C56_PFPI"/>
    <property type="match status" value="1"/>
</dbReference>
<dbReference type="InterPro" id="IPR006286">
    <property type="entry name" value="C56_PfpI-like"/>
</dbReference>
<dbReference type="AlphaFoldDB" id="A0A8S3RDQ6"/>
<dbReference type="PANTHER" id="PTHR42733:SF13">
    <property type="entry name" value="DJ-1_PFPI DOMAIN-CONTAINING PROTEIN"/>
    <property type="match status" value="1"/>
</dbReference>
<evidence type="ECO:0000259" key="2">
    <source>
        <dbReference type="Pfam" id="PF01965"/>
    </source>
</evidence>
<dbReference type="EMBL" id="CAJPWZ010000917">
    <property type="protein sequence ID" value="CAG2203277.1"/>
    <property type="molecule type" value="Genomic_DNA"/>
</dbReference>